<dbReference type="EMBL" id="KZ346610">
    <property type="protein sequence ID" value="PIO69548.1"/>
    <property type="molecule type" value="Genomic_DNA"/>
</dbReference>
<accession>A0A2G9UJ55</accession>
<dbReference type="EMBL" id="KZ346328">
    <property type="protein sequence ID" value="PIO70275.1"/>
    <property type="molecule type" value="Genomic_DNA"/>
</dbReference>
<proteinExistence type="predicted"/>
<keyword evidence="3" id="KW-1185">Reference proteome</keyword>
<evidence type="ECO:0000313" key="1">
    <source>
        <dbReference type="EMBL" id="PIO69548.1"/>
    </source>
</evidence>
<dbReference type="OrthoDB" id="5775355at2759"/>
<protein>
    <submittedName>
        <fullName evidence="2">Uncharacterized protein</fullName>
    </submittedName>
</protein>
<sequence>MLLLGVCTAYARPSKDFEMMVPANYRPLNDALQRNVDFEQEILRRYYDRPLSRLQREVNTFQLPDKRIPRIGGTIVMGRKK</sequence>
<dbReference type="AlphaFoldDB" id="A0A2G9UJ55"/>
<organism evidence="2 3">
    <name type="scientific">Teladorsagia circumcincta</name>
    <name type="common">Brown stomach worm</name>
    <name type="synonym">Ostertagia circumcincta</name>
    <dbReference type="NCBI Taxonomy" id="45464"/>
    <lineage>
        <taxon>Eukaryota</taxon>
        <taxon>Metazoa</taxon>
        <taxon>Ecdysozoa</taxon>
        <taxon>Nematoda</taxon>
        <taxon>Chromadorea</taxon>
        <taxon>Rhabditida</taxon>
        <taxon>Rhabditina</taxon>
        <taxon>Rhabditomorpha</taxon>
        <taxon>Strongyloidea</taxon>
        <taxon>Trichostrongylidae</taxon>
        <taxon>Teladorsagia</taxon>
    </lineage>
</organism>
<dbReference type="Proteomes" id="UP000230423">
    <property type="component" value="Unassembled WGS sequence"/>
</dbReference>
<evidence type="ECO:0000313" key="2">
    <source>
        <dbReference type="EMBL" id="PIO70275.1"/>
    </source>
</evidence>
<name>A0A2G9UJ55_TELCI</name>
<reference evidence="2 3" key="1">
    <citation type="submission" date="2015-09" db="EMBL/GenBank/DDBJ databases">
        <title>Draft genome of the parasitic nematode Teladorsagia circumcincta isolate WARC Sus (inbred).</title>
        <authorList>
            <person name="Mitreva M."/>
        </authorList>
    </citation>
    <scope>NUCLEOTIDE SEQUENCE [LARGE SCALE GENOMIC DNA]</scope>
    <source>
        <strain evidence="2 3">S</strain>
    </source>
</reference>
<gene>
    <name evidence="2" type="ORF">TELCIR_07874</name>
    <name evidence="1" type="ORF">TELCIR_08620</name>
</gene>
<evidence type="ECO:0000313" key="3">
    <source>
        <dbReference type="Proteomes" id="UP000230423"/>
    </source>
</evidence>